<dbReference type="Pfam" id="PF13676">
    <property type="entry name" value="TIR_2"/>
    <property type="match status" value="1"/>
</dbReference>
<feature type="domain" description="TIR" evidence="1">
    <location>
        <begin position="553"/>
        <end position="668"/>
    </location>
</feature>
<evidence type="ECO:0000313" key="2">
    <source>
        <dbReference type="EMBL" id="CUN29096.1"/>
    </source>
</evidence>
<dbReference type="InterPro" id="IPR035897">
    <property type="entry name" value="Toll_tir_struct_dom_sf"/>
</dbReference>
<gene>
    <name evidence="2" type="ORF">ERS852580_03357</name>
</gene>
<reference evidence="2 3" key="1">
    <citation type="submission" date="2015-09" db="EMBL/GenBank/DDBJ databases">
        <authorList>
            <consortium name="Pathogen Informatics"/>
        </authorList>
    </citation>
    <scope>NUCLEOTIDE SEQUENCE [LARGE SCALE GENOMIC DNA]</scope>
    <source>
        <strain evidence="2 3">2789STDY5834968</strain>
    </source>
</reference>
<dbReference type="SUPFAM" id="SSF52200">
    <property type="entry name" value="Toll/Interleukin receptor TIR domain"/>
    <property type="match status" value="1"/>
</dbReference>
<dbReference type="RefSeq" id="WP_055238764.1">
    <property type="nucleotide sequence ID" value="NZ_CYXM01000025.1"/>
</dbReference>
<dbReference type="AlphaFoldDB" id="A0A173VR39"/>
<dbReference type="EMBL" id="CYXM01000025">
    <property type="protein sequence ID" value="CUN29096.1"/>
    <property type="molecule type" value="Genomic_DNA"/>
</dbReference>
<sequence>MFVTKDEIRRMVKQVITDDVNNDIVFIVANKGFGKYKLLKEINGYEYQKHVIITNGEQFHSASLVKNCLMHGIYEYLRRNNILDQRKSLRLLIKKRGKKLPISSRIAFDFHIKLTTDEIEDILKEFSITELIDIYREFTLDSPLVLFIRGTELSDSEKNFLCSLKTETGTIRFTYIIALRPDTAGINFIKSVTQKRNERIWICPLIPTIREKIGNRGIVNIPLITLNDVKDSDSYRDLKTEISSKDYYNPVFELVDHLLDSGINPSMIFTIASQEISRDDFDYINSLTIRLLHEPKASPYNDALVAHNGKFMWIDALGYYLFVNEGIEELLLEMQKFYFAFLIDTNKWKNVSSNSFSYAEIEPNRDERNRMNQFLKRMSQISGNPIIPEISRYTARLSDWIRVFSRPAMIDKVNITDIDSMVDELYSFCVGFSEINIEALQIISRETGRLGALDIGLLVTARKLQTNALLNSDEIMAINKLIASCFDAILRWNDITMANEVCEVLYLLQKNEMLDKYYIPEISNNHSMYKYLSKCMENKKLIIGEIVMGRKTIFISYTDADEKVVDVIDSYLSSCGYDVKRDIRNIGDYESIDEFMNEIRNQDFVVPVVSDTYLRRNNCMYEITQLLKDDNFTKRTLPVIISLPKTKDRTYSFFDPRYRIEIISFWENEAKTLKEAIEKLSLENKVELSMEYRRINNYSQDVSKFMNWFKSKLVGVIPSDTSASKRKQVALEIADKIDNIISGKQ</sequence>
<proteinExistence type="predicted"/>
<evidence type="ECO:0000313" key="3">
    <source>
        <dbReference type="Proteomes" id="UP000095673"/>
    </source>
</evidence>
<name>A0A173VR39_9FIRM</name>
<accession>A0A173VR39</accession>
<dbReference type="OrthoDB" id="2067003at2"/>
<dbReference type="GO" id="GO:0007165">
    <property type="term" value="P:signal transduction"/>
    <property type="evidence" value="ECO:0007669"/>
    <property type="project" value="InterPro"/>
</dbReference>
<dbReference type="InterPro" id="IPR000157">
    <property type="entry name" value="TIR_dom"/>
</dbReference>
<protein>
    <recommendedName>
        <fullName evidence="1">TIR domain-containing protein</fullName>
    </recommendedName>
</protein>
<evidence type="ECO:0000259" key="1">
    <source>
        <dbReference type="Pfam" id="PF13676"/>
    </source>
</evidence>
<dbReference type="Gene3D" id="3.40.50.10140">
    <property type="entry name" value="Toll/interleukin-1 receptor homology (TIR) domain"/>
    <property type="match status" value="1"/>
</dbReference>
<organism evidence="2 3">
    <name type="scientific">Agathobacter rectalis</name>
    <dbReference type="NCBI Taxonomy" id="39491"/>
    <lineage>
        <taxon>Bacteria</taxon>
        <taxon>Bacillati</taxon>
        <taxon>Bacillota</taxon>
        <taxon>Clostridia</taxon>
        <taxon>Lachnospirales</taxon>
        <taxon>Lachnospiraceae</taxon>
        <taxon>Agathobacter</taxon>
    </lineage>
</organism>
<dbReference type="Proteomes" id="UP000095673">
    <property type="component" value="Unassembled WGS sequence"/>
</dbReference>